<dbReference type="AlphaFoldDB" id="A0A101RM69"/>
<protein>
    <submittedName>
        <fullName evidence="1">RacP protein</fullName>
    </submittedName>
</protein>
<dbReference type="EMBL" id="LMWV01000051">
    <property type="protein sequence ID" value="KUN58190.1"/>
    <property type="molecule type" value="Genomic_DNA"/>
</dbReference>
<gene>
    <name evidence="1" type="ORF">AQJ54_42680</name>
</gene>
<evidence type="ECO:0000313" key="2">
    <source>
        <dbReference type="Proteomes" id="UP000054375"/>
    </source>
</evidence>
<proteinExistence type="predicted"/>
<name>A0A101RM69_9ACTN</name>
<sequence length="139" mass="15799">MTVRKRSPAAERHAEFIHIALMEAAPAGLPLKRLMGACELSKYQTRSGLAALRDLCGEREWPPLIWTRETGYHFAASEEELEVWERVWISEKLTQFRRMITGTLAPHLALYPGSRWANYLNTQIRAVEASLEMAASQTS</sequence>
<organism evidence="1 2">
    <name type="scientific">Streptomyces griseorubiginosus</name>
    <dbReference type="NCBI Taxonomy" id="67304"/>
    <lineage>
        <taxon>Bacteria</taxon>
        <taxon>Bacillati</taxon>
        <taxon>Actinomycetota</taxon>
        <taxon>Actinomycetes</taxon>
        <taxon>Kitasatosporales</taxon>
        <taxon>Streptomycetaceae</taxon>
        <taxon>Streptomyces</taxon>
    </lineage>
</organism>
<evidence type="ECO:0000313" key="1">
    <source>
        <dbReference type="EMBL" id="KUN58190.1"/>
    </source>
</evidence>
<accession>A0A101RM69</accession>
<reference evidence="1 2" key="1">
    <citation type="submission" date="2015-10" db="EMBL/GenBank/DDBJ databases">
        <title>Draft genome sequence of Streptomyces griseorubiginosus DSM 40469, type strain for the species Streptomyces griseorubiginosus.</title>
        <authorList>
            <person name="Ruckert C."/>
            <person name="Winkler A."/>
            <person name="Kalinowski J."/>
            <person name="Kampfer P."/>
            <person name="Glaeser S."/>
        </authorList>
    </citation>
    <scope>NUCLEOTIDE SEQUENCE [LARGE SCALE GENOMIC DNA]</scope>
    <source>
        <strain evidence="1 2">DSM 40469</strain>
    </source>
</reference>
<keyword evidence="2" id="KW-1185">Reference proteome</keyword>
<comment type="caution">
    <text evidence="1">The sequence shown here is derived from an EMBL/GenBank/DDBJ whole genome shotgun (WGS) entry which is preliminary data.</text>
</comment>
<dbReference type="Proteomes" id="UP000054375">
    <property type="component" value="Unassembled WGS sequence"/>
</dbReference>